<dbReference type="EMBL" id="FP565575">
    <property type="protein sequence ID" value="CBE67691.1"/>
    <property type="molecule type" value="Genomic_DNA"/>
</dbReference>
<accession>D5MKP4</accession>
<sequence>MPIEITSGQTVTRDYLIGLQKWLALAGAFASKPLLIYAGDSRHTRSGIELRPWRYMPTSLTPFTSSTAGRPGGYAFPMEH</sequence>
<dbReference type="eggNOG" id="COG1373">
    <property type="taxonomic scope" value="Bacteria"/>
</dbReference>
<proteinExistence type="predicted"/>
<dbReference type="KEGG" id="mox:DAMO_0618"/>
<reference evidence="1 2" key="1">
    <citation type="journal article" date="2010" name="Nature">
        <title>Nitrite-driven anaerobic methane oxidation by oxygenic bacteria.</title>
        <authorList>
            <person name="Ettwig K.F."/>
            <person name="Butler M.K."/>
            <person name="Le Paslier D."/>
            <person name="Pelletier E."/>
            <person name="Mangenot S."/>
            <person name="Kuypers M.M.M."/>
            <person name="Schreiber F."/>
            <person name="Dutilh B.E."/>
            <person name="Zedelius J."/>
            <person name="de Beer D."/>
            <person name="Gloerich J."/>
            <person name="Wessels H.J.C.T."/>
            <person name="van Allen T."/>
            <person name="Luesken F."/>
            <person name="Wu M."/>
            <person name="van de Pas-Schoonen K.T."/>
            <person name="Op den Camp H.J.M."/>
            <person name="Janssen-Megens E.M."/>
            <person name="Francoijs K-J."/>
            <person name="Stunnenberg H."/>
            <person name="Weissenbach J."/>
            <person name="Jetten M.S.M."/>
            <person name="Strous M."/>
        </authorList>
    </citation>
    <scope>NUCLEOTIDE SEQUENCE [LARGE SCALE GENOMIC DNA]</scope>
</reference>
<gene>
    <name evidence="1" type="ORF">DAMO_0618</name>
</gene>
<evidence type="ECO:0000313" key="2">
    <source>
        <dbReference type="Proteomes" id="UP000006898"/>
    </source>
</evidence>
<dbReference type="AlphaFoldDB" id="D5MKP4"/>
<evidence type="ECO:0000313" key="1">
    <source>
        <dbReference type="EMBL" id="CBE67691.1"/>
    </source>
</evidence>
<dbReference type="Proteomes" id="UP000006898">
    <property type="component" value="Chromosome"/>
</dbReference>
<name>D5MKP4_METO1</name>
<dbReference type="HOGENOM" id="CLU_2583187_0_0_0"/>
<organism evidence="1 2">
    <name type="scientific">Methylomirabilis oxygeniifera</name>
    <dbReference type="NCBI Taxonomy" id="671143"/>
    <lineage>
        <taxon>Bacteria</taxon>
        <taxon>Candidatus Methylomirabilota</taxon>
        <taxon>Candidatus Methylomirabilia</taxon>
        <taxon>Candidatus Methylomirabilales</taxon>
        <taxon>Candidatus Methylomirabilaceae</taxon>
        <taxon>Candidatus Methylomirabilis</taxon>
    </lineage>
</organism>
<protein>
    <submittedName>
        <fullName evidence="1">Uncharacterized protein</fullName>
    </submittedName>
</protein>